<sequence>MSNFLSASCINSIRDAPELEAPLYILSKRIALYALAAPIILASMLICSLLSLFGYPDPSKFSLCVSIARQIDREKLVVDIILCPSTGYFLIISNSLSVNFSFFHLCLKV</sequence>
<dbReference type="AlphaFoldDB" id="W6TZA7"/>
<evidence type="ECO:0000256" key="1">
    <source>
        <dbReference type="SAM" id="Phobius"/>
    </source>
</evidence>
<proteinExistence type="predicted"/>
<keyword evidence="1" id="KW-0472">Membrane</keyword>
<feature type="transmembrane region" description="Helical" evidence="1">
    <location>
        <begin position="30"/>
        <end position="55"/>
    </location>
</feature>
<evidence type="ECO:0000313" key="3">
    <source>
        <dbReference type="Proteomes" id="UP000019148"/>
    </source>
</evidence>
<name>W6TZA7_9SPIR</name>
<reference evidence="2 3" key="1">
    <citation type="submission" date="2013-12" db="EMBL/GenBank/DDBJ databases">
        <title>Comparative genomics of relapsing fever spirochetes.</title>
        <authorList>
            <person name="Schwan T.G."/>
            <person name="Raffel S.J."/>
            <person name="Porcella S.F."/>
        </authorList>
    </citation>
    <scope>NUCLEOTIDE SEQUENCE [LARGE SCALE GENOMIC DNA]</scope>
    <source>
        <strain evidence="2 3">CR2A</strain>
    </source>
</reference>
<keyword evidence="1" id="KW-1133">Transmembrane helix</keyword>
<feature type="transmembrane region" description="Helical" evidence="1">
    <location>
        <begin position="76"/>
        <end position="96"/>
    </location>
</feature>
<organism evidence="2 3">
    <name type="scientific">Borrelia duttonii CR2A</name>
    <dbReference type="NCBI Taxonomy" id="1432657"/>
    <lineage>
        <taxon>Bacteria</taxon>
        <taxon>Pseudomonadati</taxon>
        <taxon>Spirochaetota</taxon>
        <taxon>Spirochaetia</taxon>
        <taxon>Spirochaetales</taxon>
        <taxon>Borreliaceae</taxon>
        <taxon>Borrelia</taxon>
    </lineage>
</organism>
<dbReference type="PATRIC" id="fig|1432657.3.peg.443"/>
<protein>
    <submittedName>
        <fullName evidence="2">Uncharacterized protein</fullName>
    </submittedName>
</protein>
<dbReference type="EMBL" id="AZIT01000001">
    <property type="protein sequence ID" value="ETZ18471.1"/>
    <property type="molecule type" value="Genomic_DNA"/>
</dbReference>
<keyword evidence="1" id="KW-0812">Transmembrane</keyword>
<comment type="caution">
    <text evidence="2">The sequence shown here is derived from an EMBL/GenBank/DDBJ whole genome shotgun (WGS) entry which is preliminary data.</text>
</comment>
<dbReference type="Proteomes" id="UP000019148">
    <property type="component" value="Unassembled WGS sequence"/>
</dbReference>
<accession>W6TZA7</accession>
<gene>
    <name evidence="2" type="ORF">BDCR2A_00444</name>
</gene>
<evidence type="ECO:0000313" key="2">
    <source>
        <dbReference type="EMBL" id="ETZ18471.1"/>
    </source>
</evidence>